<feature type="compositionally biased region" description="Polar residues" evidence="1">
    <location>
        <begin position="53"/>
        <end position="64"/>
    </location>
</feature>
<dbReference type="RefSeq" id="WP_119324825.1">
    <property type="nucleotide sequence ID" value="NZ_AP025739.1"/>
</dbReference>
<gene>
    <name evidence="2" type="ORF">CCAX7_54800</name>
</gene>
<dbReference type="KEGG" id="ccot:CCAX7_54800"/>
<protein>
    <submittedName>
        <fullName evidence="2">Uncharacterized protein</fullName>
    </submittedName>
</protein>
<evidence type="ECO:0000313" key="3">
    <source>
        <dbReference type="Proteomes" id="UP000287394"/>
    </source>
</evidence>
<dbReference type="AlphaFoldDB" id="A0A402D5Y0"/>
<feature type="region of interest" description="Disordered" evidence="1">
    <location>
        <begin position="41"/>
        <end position="64"/>
    </location>
</feature>
<sequence length="64" mass="7493">MNSAVWMRFVRDGVRPETAAILLGCTTEYAAAEMKRVEKREADRQARDEADHQLQSTWNKLRKR</sequence>
<organism evidence="2 3">
    <name type="scientific">Capsulimonas corticalis</name>
    <dbReference type="NCBI Taxonomy" id="2219043"/>
    <lineage>
        <taxon>Bacteria</taxon>
        <taxon>Bacillati</taxon>
        <taxon>Armatimonadota</taxon>
        <taxon>Armatimonadia</taxon>
        <taxon>Capsulimonadales</taxon>
        <taxon>Capsulimonadaceae</taxon>
        <taxon>Capsulimonas</taxon>
    </lineage>
</organism>
<proteinExistence type="predicted"/>
<evidence type="ECO:0000313" key="2">
    <source>
        <dbReference type="EMBL" id="BDI33429.1"/>
    </source>
</evidence>
<feature type="compositionally biased region" description="Basic and acidic residues" evidence="1">
    <location>
        <begin position="41"/>
        <end position="52"/>
    </location>
</feature>
<keyword evidence="3" id="KW-1185">Reference proteome</keyword>
<dbReference type="EMBL" id="AP025739">
    <property type="protein sequence ID" value="BDI33429.1"/>
    <property type="molecule type" value="Genomic_DNA"/>
</dbReference>
<reference evidence="2 3" key="1">
    <citation type="journal article" date="2019" name="Int. J. Syst. Evol. Microbiol.">
        <title>Capsulimonas corticalis gen. nov., sp. nov., an aerobic capsulated bacterium, of a novel bacterial order, Capsulimonadales ord. nov., of the class Armatimonadia of the phylum Armatimonadetes.</title>
        <authorList>
            <person name="Li J."/>
            <person name="Kudo C."/>
            <person name="Tonouchi A."/>
        </authorList>
    </citation>
    <scope>NUCLEOTIDE SEQUENCE [LARGE SCALE GENOMIC DNA]</scope>
    <source>
        <strain evidence="2 3">AX-7</strain>
    </source>
</reference>
<name>A0A402D5Y0_9BACT</name>
<evidence type="ECO:0000256" key="1">
    <source>
        <dbReference type="SAM" id="MobiDB-lite"/>
    </source>
</evidence>
<dbReference type="Proteomes" id="UP000287394">
    <property type="component" value="Chromosome"/>
</dbReference>
<accession>A0A402D5Y0</accession>